<comment type="similarity">
    <text evidence="1 4">Belongs to the endosulfine family.</text>
</comment>
<organism evidence="6 7">
    <name type="scientific">Steinernema carpocapsae</name>
    <name type="common">Entomopathogenic nematode</name>
    <dbReference type="NCBI Taxonomy" id="34508"/>
    <lineage>
        <taxon>Eukaryota</taxon>
        <taxon>Metazoa</taxon>
        <taxon>Ecdysozoa</taxon>
        <taxon>Nematoda</taxon>
        <taxon>Chromadorea</taxon>
        <taxon>Rhabditida</taxon>
        <taxon>Tylenchina</taxon>
        <taxon>Panagrolaimomorpha</taxon>
        <taxon>Strongyloidoidea</taxon>
        <taxon>Steinernematidae</taxon>
        <taxon>Steinernema</taxon>
    </lineage>
</organism>
<evidence type="ECO:0000256" key="4">
    <source>
        <dbReference type="RuleBase" id="RU363120"/>
    </source>
</evidence>
<dbReference type="Proteomes" id="UP000298663">
    <property type="component" value="Unassembled WGS sequence"/>
</dbReference>
<dbReference type="STRING" id="34508.A0A4U5PAX5"/>
<dbReference type="Pfam" id="PF04667">
    <property type="entry name" value="Endosulfine"/>
    <property type="match status" value="1"/>
</dbReference>
<comment type="subcellular location">
    <subcellularLocation>
        <location evidence="4">Cytoplasm</location>
    </subcellularLocation>
</comment>
<evidence type="ECO:0000313" key="6">
    <source>
        <dbReference type="EMBL" id="TKR93281.1"/>
    </source>
</evidence>
<proteinExistence type="inferred from homology"/>
<dbReference type="InterPro" id="IPR006760">
    <property type="entry name" value="Endosulphine"/>
</dbReference>
<protein>
    <submittedName>
        <fullName evidence="6">Uncharacterized protein</fullName>
    </submittedName>
</protein>
<comment type="function">
    <text evidence="4">Protein phosphatase inhibitor that specifically inhibits protein phosphatase 2A (PP2A) during mitosis.</text>
</comment>
<keyword evidence="4" id="KW-0131">Cell cycle</keyword>
<dbReference type="GO" id="GO:0005737">
    <property type="term" value="C:cytoplasm"/>
    <property type="evidence" value="ECO:0007669"/>
    <property type="project" value="UniProtKB-SubCell"/>
</dbReference>
<evidence type="ECO:0000256" key="1">
    <source>
        <dbReference type="ARBA" id="ARBA00010520"/>
    </source>
</evidence>
<keyword evidence="4" id="KW-0963">Cytoplasm</keyword>
<evidence type="ECO:0000313" key="7">
    <source>
        <dbReference type="Proteomes" id="UP000298663"/>
    </source>
</evidence>
<dbReference type="AlphaFoldDB" id="A0A4U5PAX5"/>
<keyword evidence="7" id="KW-1185">Reference proteome</keyword>
<dbReference type="EMBL" id="AZBU02000002">
    <property type="protein sequence ID" value="TKR93281.1"/>
    <property type="molecule type" value="Genomic_DNA"/>
</dbReference>
<accession>A0A4U5PAX5</accession>
<gene>
    <name evidence="6" type="ORF">L596_007767</name>
</gene>
<name>A0A4U5PAX5_STECR</name>
<keyword evidence="2 4" id="KW-0498">Mitosis</keyword>
<feature type="region of interest" description="Disordered" evidence="5">
    <location>
        <begin position="150"/>
        <end position="170"/>
    </location>
</feature>
<reference evidence="6 7" key="1">
    <citation type="journal article" date="2015" name="Genome Biol.">
        <title>Comparative genomics of Steinernema reveals deeply conserved gene regulatory networks.</title>
        <authorList>
            <person name="Dillman A.R."/>
            <person name="Macchietto M."/>
            <person name="Porter C.F."/>
            <person name="Rogers A."/>
            <person name="Williams B."/>
            <person name="Antoshechkin I."/>
            <person name="Lee M.M."/>
            <person name="Goodwin Z."/>
            <person name="Lu X."/>
            <person name="Lewis E.E."/>
            <person name="Goodrich-Blair H."/>
            <person name="Stock S.P."/>
            <person name="Adams B.J."/>
            <person name="Sternberg P.W."/>
            <person name="Mortazavi A."/>
        </authorList>
    </citation>
    <scope>NUCLEOTIDE SEQUENCE [LARGE SCALE GENOMIC DNA]</scope>
    <source>
        <strain evidence="6 7">ALL</strain>
    </source>
</reference>
<comment type="caution">
    <text evidence="6">The sequence shown here is derived from an EMBL/GenBank/DDBJ whole genome shotgun (WGS) entry which is preliminary data.</text>
</comment>
<evidence type="ECO:0000256" key="3">
    <source>
        <dbReference type="ARBA" id="ARBA00023272"/>
    </source>
</evidence>
<keyword evidence="4" id="KW-0132">Cell division</keyword>
<dbReference type="GO" id="GO:0004864">
    <property type="term" value="F:protein phosphatase inhibitor activity"/>
    <property type="evidence" value="ECO:0007669"/>
    <property type="project" value="UniProtKB-KW"/>
</dbReference>
<reference evidence="6 7" key="2">
    <citation type="journal article" date="2019" name="G3 (Bethesda)">
        <title>Hybrid Assembly of the Genome of the Entomopathogenic Nematode Steinernema carpocapsae Identifies the X-Chromosome.</title>
        <authorList>
            <person name="Serra L."/>
            <person name="Macchietto M."/>
            <person name="Macias-Munoz A."/>
            <person name="McGill C.J."/>
            <person name="Rodriguez I.M."/>
            <person name="Rodriguez B."/>
            <person name="Murad R."/>
            <person name="Mortazavi A."/>
        </authorList>
    </citation>
    <scope>NUCLEOTIDE SEQUENCE [LARGE SCALE GENOMIC DNA]</scope>
    <source>
        <strain evidence="6 7">ALL</strain>
    </source>
</reference>
<keyword evidence="3 4" id="KW-0650">Protein phosphatase inhibitor</keyword>
<evidence type="ECO:0000256" key="2">
    <source>
        <dbReference type="ARBA" id="ARBA00022776"/>
    </source>
</evidence>
<feature type="region of interest" description="Disordered" evidence="5">
    <location>
        <begin position="105"/>
        <end position="137"/>
    </location>
</feature>
<dbReference type="OrthoDB" id="5949865at2759"/>
<evidence type="ECO:0000256" key="5">
    <source>
        <dbReference type="SAM" id="MobiDB-lite"/>
    </source>
</evidence>
<sequence>MRGDAREGLKGELPEDALSVEKQQEQLLMNKLAANGRLPAKPATSFLQKRLNQRKFFDSGDYAMDKNKAKTENKQILQQPAENIEQPKPLEAKPLMTEVTVKTDAEHKIDMPKTPVAPLSPTAGSPSSEESLAIPSIDNVPQRKASIIFPSVHSKLSPQPHIHHDNPESL</sequence>
<dbReference type="GO" id="GO:0051301">
    <property type="term" value="P:cell division"/>
    <property type="evidence" value="ECO:0007669"/>
    <property type="project" value="UniProtKB-KW"/>
</dbReference>